<name>A0A2P7ZCX5_9PEZI</name>
<evidence type="ECO:0000313" key="3">
    <source>
        <dbReference type="Proteomes" id="UP000243723"/>
    </source>
</evidence>
<accession>A0A2P7ZCX5</accession>
<feature type="region of interest" description="Disordered" evidence="1">
    <location>
        <begin position="142"/>
        <end position="166"/>
    </location>
</feature>
<gene>
    <name evidence="2" type="ORF">B9Z65_5044</name>
</gene>
<dbReference type="AlphaFoldDB" id="A0A2P7ZCX5"/>
<keyword evidence="3" id="KW-1185">Reference proteome</keyword>
<evidence type="ECO:0000313" key="2">
    <source>
        <dbReference type="EMBL" id="PSK46076.1"/>
    </source>
</evidence>
<organism evidence="2 3">
    <name type="scientific">Elsinoe australis</name>
    <dbReference type="NCBI Taxonomy" id="40998"/>
    <lineage>
        <taxon>Eukaryota</taxon>
        <taxon>Fungi</taxon>
        <taxon>Dikarya</taxon>
        <taxon>Ascomycota</taxon>
        <taxon>Pezizomycotina</taxon>
        <taxon>Dothideomycetes</taxon>
        <taxon>Dothideomycetidae</taxon>
        <taxon>Myriangiales</taxon>
        <taxon>Elsinoaceae</taxon>
        <taxon>Elsinoe</taxon>
    </lineage>
</organism>
<protein>
    <submittedName>
        <fullName evidence="2">Uncharacterized protein</fullName>
    </submittedName>
</protein>
<dbReference type="EMBL" id="NHZQ01000236">
    <property type="protein sequence ID" value="PSK46076.1"/>
    <property type="molecule type" value="Genomic_DNA"/>
</dbReference>
<evidence type="ECO:0000256" key="1">
    <source>
        <dbReference type="SAM" id="MobiDB-lite"/>
    </source>
</evidence>
<comment type="caution">
    <text evidence="2">The sequence shown here is derived from an EMBL/GenBank/DDBJ whole genome shotgun (WGS) entry which is preliminary data.</text>
</comment>
<dbReference type="Proteomes" id="UP000243723">
    <property type="component" value="Unassembled WGS sequence"/>
</dbReference>
<proteinExistence type="predicted"/>
<sequence length="166" mass="18791">MSGSKPQCSATRIKFDHPKLDWSYNHLRTTKSDEYNTGAVQTDVGNDLDDNSDTSSPIINLQRPVGLPTHTPCEHDDFWFRPFDPEALHIRLYAAQIRYVALYRDFSYRLGDIGPEDIILRELDDMRDERERLMVPFTYTSTPVSSAKATPSQGSKSTVSNSGCSQ</sequence>
<reference evidence="2 3" key="1">
    <citation type="submission" date="2017-05" db="EMBL/GenBank/DDBJ databases">
        <title>Draft genome sequence of Elsinoe australis.</title>
        <authorList>
            <person name="Cheng Q."/>
        </authorList>
    </citation>
    <scope>NUCLEOTIDE SEQUENCE [LARGE SCALE GENOMIC DNA]</scope>
    <source>
        <strain evidence="2 3">NL1</strain>
    </source>
</reference>